<evidence type="ECO:0000313" key="1">
    <source>
        <dbReference type="EMBL" id="KAK9208365.1"/>
    </source>
</evidence>
<comment type="caution">
    <text evidence="1">The sequence shown here is derived from an EMBL/GenBank/DDBJ whole genome shotgun (WGS) entry which is preliminary data.</text>
</comment>
<sequence length="53" mass="5706">MSLISKVTVPSSWCKKYGDGYNEGEDGYEYVLAACVEGDGDDDDGDYDYAPAA</sequence>
<dbReference type="PANTHER" id="PTHR37077:SF1">
    <property type="match status" value="1"/>
</dbReference>
<organism evidence="1 2">
    <name type="scientific">Citrus x changshan-huyou</name>
    <dbReference type="NCBI Taxonomy" id="2935761"/>
    <lineage>
        <taxon>Eukaryota</taxon>
        <taxon>Viridiplantae</taxon>
        <taxon>Streptophyta</taxon>
        <taxon>Embryophyta</taxon>
        <taxon>Tracheophyta</taxon>
        <taxon>Spermatophyta</taxon>
        <taxon>Magnoliopsida</taxon>
        <taxon>eudicotyledons</taxon>
        <taxon>Gunneridae</taxon>
        <taxon>Pentapetalae</taxon>
        <taxon>rosids</taxon>
        <taxon>malvids</taxon>
        <taxon>Sapindales</taxon>
        <taxon>Rutaceae</taxon>
        <taxon>Aurantioideae</taxon>
        <taxon>Citrus</taxon>
    </lineage>
</organism>
<dbReference type="PANTHER" id="PTHR37077">
    <property type="match status" value="1"/>
</dbReference>
<proteinExistence type="predicted"/>
<dbReference type="EMBL" id="JBCGBO010000004">
    <property type="protein sequence ID" value="KAK9208365.1"/>
    <property type="molecule type" value="Genomic_DNA"/>
</dbReference>
<dbReference type="Proteomes" id="UP001428341">
    <property type="component" value="Unassembled WGS sequence"/>
</dbReference>
<dbReference type="AlphaFoldDB" id="A0AAP0MDF1"/>
<name>A0AAP0MDF1_9ROSI</name>
<protein>
    <submittedName>
        <fullName evidence="1">Uncharacterized protein</fullName>
    </submittedName>
</protein>
<keyword evidence="2" id="KW-1185">Reference proteome</keyword>
<evidence type="ECO:0000313" key="2">
    <source>
        <dbReference type="Proteomes" id="UP001428341"/>
    </source>
</evidence>
<accession>A0AAP0MDF1</accession>
<reference evidence="1 2" key="1">
    <citation type="submission" date="2024-05" db="EMBL/GenBank/DDBJ databases">
        <title>Haplotype-resolved chromosome-level genome assembly of Huyou (Citrus changshanensis).</title>
        <authorList>
            <person name="Miao C."/>
            <person name="Chen W."/>
            <person name="Wu Y."/>
            <person name="Wang L."/>
            <person name="Zhao S."/>
            <person name="Grierson D."/>
            <person name="Xu C."/>
            <person name="Chen K."/>
        </authorList>
    </citation>
    <scope>NUCLEOTIDE SEQUENCE [LARGE SCALE GENOMIC DNA]</scope>
    <source>
        <strain evidence="1">01-14</strain>
        <tissue evidence="1">Leaf</tissue>
    </source>
</reference>
<gene>
    <name evidence="1" type="ORF">WN944_000719</name>
</gene>